<reference evidence="1 2" key="1">
    <citation type="journal article" date="2019" name="Commun. Biol.">
        <title>The bagworm genome reveals a unique fibroin gene that provides high tensile strength.</title>
        <authorList>
            <person name="Kono N."/>
            <person name="Nakamura H."/>
            <person name="Ohtoshi R."/>
            <person name="Tomita M."/>
            <person name="Numata K."/>
            <person name="Arakawa K."/>
        </authorList>
    </citation>
    <scope>NUCLEOTIDE SEQUENCE [LARGE SCALE GENOMIC DNA]</scope>
</reference>
<organism evidence="1 2">
    <name type="scientific">Eumeta variegata</name>
    <name type="common">Bagworm moth</name>
    <name type="synonym">Eumeta japonica</name>
    <dbReference type="NCBI Taxonomy" id="151549"/>
    <lineage>
        <taxon>Eukaryota</taxon>
        <taxon>Metazoa</taxon>
        <taxon>Ecdysozoa</taxon>
        <taxon>Arthropoda</taxon>
        <taxon>Hexapoda</taxon>
        <taxon>Insecta</taxon>
        <taxon>Pterygota</taxon>
        <taxon>Neoptera</taxon>
        <taxon>Endopterygota</taxon>
        <taxon>Lepidoptera</taxon>
        <taxon>Glossata</taxon>
        <taxon>Ditrysia</taxon>
        <taxon>Tineoidea</taxon>
        <taxon>Psychidae</taxon>
        <taxon>Oiketicinae</taxon>
        <taxon>Eumeta</taxon>
    </lineage>
</organism>
<comment type="caution">
    <text evidence="1">The sequence shown here is derived from an EMBL/GenBank/DDBJ whole genome shotgun (WGS) entry which is preliminary data.</text>
</comment>
<dbReference type="AlphaFoldDB" id="A0A4C1YSF0"/>
<accession>A0A4C1YSF0</accession>
<evidence type="ECO:0000313" key="1">
    <source>
        <dbReference type="EMBL" id="GBP77764.1"/>
    </source>
</evidence>
<dbReference type="EMBL" id="BGZK01001345">
    <property type="protein sequence ID" value="GBP77764.1"/>
    <property type="molecule type" value="Genomic_DNA"/>
</dbReference>
<proteinExistence type="predicted"/>
<dbReference type="Proteomes" id="UP000299102">
    <property type="component" value="Unassembled WGS sequence"/>
</dbReference>
<protein>
    <submittedName>
        <fullName evidence="1">Uncharacterized protein</fullName>
    </submittedName>
</protein>
<gene>
    <name evidence="1" type="ORF">EVAR_98457_1</name>
</gene>
<name>A0A4C1YSF0_EUMVA</name>
<evidence type="ECO:0000313" key="2">
    <source>
        <dbReference type="Proteomes" id="UP000299102"/>
    </source>
</evidence>
<sequence length="116" mass="12656">MFLLERGTRISAQRQMTAVESDAVTTSETDGSTCNQRHRAVLEISVTSSRENVCGGPRLARPQTGTPPVTRRVYNFARTELGERSHNLIRTTGGIESKPNVCPIAVAVARAVTKFN</sequence>
<keyword evidence="2" id="KW-1185">Reference proteome</keyword>